<dbReference type="KEGG" id="sgm:GCM10017557_16920"/>
<dbReference type="OrthoDB" id="9795347at2"/>
<dbReference type="Gene3D" id="3.40.140.10">
    <property type="entry name" value="Cytidine Deaminase, domain 2"/>
    <property type="match status" value="1"/>
</dbReference>
<dbReference type="InterPro" id="IPR050202">
    <property type="entry name" value="Cyt/Deoxycyt_deaminase"/>
</dbReference>
<dbReference type="EMBL" id="AP023440">
    <property type="protein sequence ID" value="BCL26833.1"/>
    <property type="molecule type" value="Genomic_DNA"/>
</dbReference>
<dbReference type="InterPro" id="IPR016192">
    <property type="entry name" value="APOBEC/CMP_deaminase_Zn-bd"/>
</dbReference>
<sequence>MLTPPIQDLMACHAWRCQRNAWIYGTTTVGCAVVDECGRIYVGCNVEHRFRSHDIHAETNALGSLVAGGGKSAVALFVVSPRGWAPCGSCLDWIFELGGKDCAIFTQAAVDEPISIYKAADLLPHFPEHIKPRRTPAEIKVQEGAPNGSDISDTGSALGGGGQGQW</sequence>
<dbReference type="GO" id="GO:0008270">
    <property type="term" value="F:zinc ion binding"/>
    <property type="evidence" value="ECO:0007669"/>
    <property type="project" value="InterPro"/>
</dbReference>
<keyword evidence="8" id="KW-1185">Reference proteome</keyword>
<dbReference type="GO" id="GO:0072527">
    <property type="term" value="P:pyrimidine-containing compound metabolic process"/>
    <property type="evidence" value="ECO:0007669"/>
    <property type="project" value="UniProtKB-ARBA"/>
</dbReference>
<comment type="similarity">
    <text evidence="1">Belongs to the cytidine and deoxycytidylate deaminase family.</text>
</comment>
<dbReference type="GO" id="GO:0042802">
    <property type="term" value="F:identical protein binding"/>
    <property type="evidence" value="ECO:0007669"/>
    <property type="project" value="UniProtKB-ARBA"/>
</dbReference>
<evidence type="ECO:0000256" key="3">
    <source>
        <dbReference type="ARBA" id="ARBA00022801"/>
    </source>
</evidence>
<dbReference type="InterPro" id="IPR002125">
    <property type="entry name" value="CMP_dCMP_dom"/>
</dbReference>
<dbReference type="InterPro" id="IPR016193">
    <property type="entry name" value="Cytidine_deaminase-like"/>
</dbReference>
<keyword evidence="4" id="KW-0862">Zinc</keyword>
<dbReference type="PANTHER" id="PTHR11644:SF2">
    <property type="entry name" value="CYTIDINE DEAMINASE"/>
    <property type="match status" value="1"/>
</dbReference>
<evidence type="ECO:0000259" key="6">
    <source>
        <dbReference type="PROSITE" id="PS51747"/>
    </source>
</evidence>
<dbReference type="GO" id="GO:0004126">
    <property type="term" value="F:cytidine deaminase activity"/>
    <property type="evidence" value="ECO:0007669"/>
    <property type="project" value="UniProtKB-ARBA"/>
</dbReference>
<dbReference type="Proteomes" id="UP000516444">
    <property type="component" value="Chromosome"/>
</dbReference>
<feature type="compositionally biased region" description="Gly residues" evidence="5">
    <location>
        <begin position="157"/>
        <end position="166"/>
    </location>
</feature>
<name>A0A7G1NU19_9ACTN</name>
<dbReference type="Pfam" id="PF00383">
    <property type="entry name" value="dCMP_cyt_deam_1"/>
    <property type="match status" value="1"/>
</dbReference>
<dbReference type="PROSITE" id="PS00903">
    <property type="entry name" value="CYT_DCMP_DEAMINASES_1"/>
    <property type="match status" value="1"/>
</dbReference>
<proteinExistence type="inferred from homology"/>
<keyword evidence="3" id="KW-0378">Hydrolase</keyword>
<evidence type="ECO:0000256" key="2">
    <source>
        <dbReference type="ARBA" id="ARBA00022723"/>
    </source>
</evidence>
<keyword evidence="2" id="KW-0479">Metal-binding</keyword>
<dbReference type="CDD" id="cd01283">
    <property type="entry name" value="cytidine_deaminase"/>
    <property type="match status" value="1"/>
</dbReference>
<feature type="domain" description="CMP/dCMP-type deaminase" evidence="6">
    <location>
        <begin position="5"/>
        <end position="117"/>
    </location>
</feature>
<reference evidence="7 8" key="1">
    <citation type="journal article" date="2014" name="Int. J. Syst. Evol. Microbiol.">
        <title>Complete genome sequence of Corynebacterium casei LMG S-19264T (=DSM 44701T), isolated from a smear-ripened cheese.</title>
        <authorList>
            <consortium name="US DOE Joint Genome Institute (JGI-PGF)"/>
            <person name="Walter F."/>
            <person name="Albersmeier A."/>
            <person name="Kalinowski J."/>
            <person name="Ruckert C."/>
        </authorList>
    </citation>
    <scope>NUCLEOTIDE SEQUENCE [LARGE SCALE GENOMIC DNA]</scope>
    <source>
        <strain evidence="7 8">JCM 4677</strain>
    </source>
</reference>
<gene>
    <name evidence="7" type="ORF">GCM10017557_16920</name>
</gene>
<dbReference type="SUPFAM" id="SSF53927">
    <property type="entry name" value="Cytidine deaminase-like"/>
    <property type="match status" value="1"/>
</dbReference>
<accession>A0A7G1NU19</accession>
<evidence type="ECO:0000256" key="1">
    <source>
        <dbReference type="ARBA" id="ARBA00006576"/>
    </source>
</evidence>
<evidence type="ECO:0000313" key="7">
    <source>
        <dbReference type="EMBL" id="BCL26833.1"/>
    </source>
</evidence>
<feature type="region of interest" description="Disordered" evidence="5">
    <location>
        <begin position="143"/>
        <end position="166"/>
    </location>
</feature>
<protein>
    <recommendedName>
        <fullName evidence="6">CMP/dCMP-type deaminase domain-containing protein</fullName>
    </recommendedName>
</protein>
<dbReference type="PANTHER" id="PTHR11644">
    <property type="entry name" value="CYTIDINE DEAMINASE"/>
    <property type="match status" value="1"/>
</dbReference>
<evidence type="ECO:0000313" key="8">
    <source>
        <dbReference type="Proteomes" id="UP000516444"/>
    </source>
</evidence>
<evidence type="ECO:0000256" key="5">
    <source>
        <dbReference type="SAM" id="MobiDB-lite"/>
    </source>
</evidence>
<dbReference type="RefSeq" id="WP_079103958.1">
    <property type="nucleotide sequence ID" value="NZ_AP023440.1"/>
</dbReference>
<dbReference type="AlphaFoldDB" id="A0A7G1NU19"/>
<dbReference type="GO" id="GO:0005829">
    <property type="term" value="C:cytosol"/>
    <property type="evidence" value="ECO:0007669"/>
    <property type="project" value="TreeGrafter"/>
</dbReference>
<organism evidence="7 8">
    <name type="scientific">Streptomyces aurantiacus</name>
    <dbReference type="NCBI Taxonomy" id="47760"/>
    <lineage>
        <taxon>Bacteria</taxon>
        <taxon>Bacillati</taxon>
        <taxon>Actinomycetota</taxon>
        <taxon>Actinomycetes</taxon>
        <taxon>Kitasatosporales</taxon>
        <taxon>Streptomycetaceae</taxon>
        <taxon>Streptomyces</taxon>
        <taxon>Streptomyces aurantiacus group</taxon>
    </lineage>
</organism>
<dbReference type="GO" id="GO:0055086">
    <property type="term" value="P:nucleobase-containing small molecule metabolic process"/>
    <property type="evidence" value="ECO:0007669"/>
    <property type="project" value="UniProtKB-ARBA"/>
</dbReference>
<evidence type="ECO:0000256" key="4">
    <source>
        <dbReference type="ARBA" id="ARBA00022833"/>
    </source>
</evidence>
<dbReference type="PROSITE" id="PS51747">
    <property type="entry name" value="CYT_DCMP_DEAMINASES_2"/>
    <property type="match status" value="1"/>
</dbReference>